<evidence type="ECO:0000313" key="1">
    <source>
        <dbReference type="EMBL" id="KAG2942682.1"/>
    </source>
</evidence>
<proteinExistence type="predicted"/>
<sequence length="74" mass="7975">MAICALSIDLLGVIRSSLSVHHSLFHVLVTLLRKKRMTSSNVQAVSPSTADTTSEHVSAAEQLFAMEVLESPLV</sequence>
<organism evidence="1 2">
    <name type="scientific">Phytophthora cactorum</name>
    <dbReference type="NCBI Taxonomy" id="29920"/>
    <lineage>
        <taxon>Eukaryota</taxon>
        <taxon>Sar</taxon>
        <taxon>Stramenopiles</taxon>
        <taxon>Oomycota</taxon>
        <taxon>Peronosporomycetes</taxon>
        <taxon>Peronosporales</taxon>
        <taxon>Peronosporaceae</taxon>
        <taxon>Phytophthora</taxon>
    </lineage>
</organism>
<comment type="caution">
    <text evidence="1">The sequence shown here is derived from an EMBL/GenBank/DDBJ whole genome shotgun (WGS) entry which is preliminary data.</text>
</comment>
<accession>A0A8T1DUU8</accession>
<dbReference type="Proteomes" id="UP000736787">
    <property type="component" value="Unassembled WGS sequence"/>
</dbReference>
<protein>
    <submittedName>
        <fullName evidence="1">Uncharacterized protein</fullName>
    </submittedName>
</protein>
<name>A0A8T1DUU8_9STRA</name>
<evidence type="ECO:0000313" key="2">
    <source>
        <dbReference type="Proteomes" id="UP000736787"/>
    </source>
</evidence>
<dbReference type="AlphaFoldDB" id="A0A8T1DUU8"/>
<dbReference type="EMBL" id="RCMK01000225">
    <property type="protein sequence ID" value="KAG2942682.1"/>
    <property type="molecule type" value="Genomic_DNA"/>
</dbReference>
<gene>
    <name evidence="1" type="ORF">PC117_g9665</name>
</gene>
<reference evidence="1" key="1">
    <citation type="submission" date="2018-10" db="EMBL/GenBank/DDBJ databases">
        <title>Effector identification in a new, highly contiguous assembly of the strawberry crown rot pathogen Phytophthora cactorum.</title>
        <authorList>
            <person name="Armitage A.D."/>
            <person name="Nellist C.F."/>
            <person name="Bates H."/>
            <person name="Vickerstaff R.J."/>
            <person name="Harrison R.J."/>
        </authorList>
    </citation>
    <scope>NUCLEOTIDE SEQUENCE</scope>
    <source>
        <strain evidence="1">4040</strain>
    </source>
</reference>